<name>A0A839DXH4_9PSEU</name>
<dbReference type="AlphaFoldDB" id="A0A839DXH4"/>
<keyword evidence="2" id="KW-1185">Reference proteome</keyword>
<evidence type="ECO:0000313" key="1">
    <source>
        <dbReference type="EMBL" id="MBA8823921.1"/>
    </source>
</evidence>
<dbReference type="EMBL" id="JACGWZ010000001">
    <property type="protein sequence ID" value="MBA8823921.1"/>
    <property type="molecule type" value="Genomic_DNA"/>
</dbReference>
<comment type="caution">
    <text evidence="1">The sequence shown here is derived from an EMBL/GenBank/DDBJ whole genome shotgun (WGS) entry which is preliminary data.</text>
</comment>
<dbReference type="Proteomes" id="UP000569329">
    <property type="component" value="Unassembled WGS sequence"/>
</dbReference>
<evidence type="ECO:0000313" key="2">
    <source>
        <dbReference type="Proteomes" id="UP000569329"/>
    </source>
</evidence>
<gene>
    <name evidence="1" type="ORF">FHX42_001250</name>
</gene>
<reference evidence="1 2" key="1">
    <citation type="submission" date="2020-07" db="EMBL/GenBank/DDBJ databases">
        <title>Sequencing the genomes of 1000 actinobacteria strains.</title>
        <authorList>
            <person name="Klenk H.-P."/>
        </authorList>
    </citation>
    <scope>NUCLEOTIDE SEQUENCE [LARGE SCALE GENOMIC DNA]</scope>
    <source>
        <strain evidence="1 2">DSM 45975</strain>
    </source>
</reference>
<sequence>MVTVFVTLMVLVGQPLTVAASIAAWLVTVTVPALGPGPNPTQTDGAERWC</sequence>
<protein>
    <submittedName>
        <fullName evidence="1">Uncharacterized protein</fullName>
    </submittedName>
</protein>
<accession>A0A839DXH4</accession>
<proteinExistence type="predicted"/>
<organism evidence="1 2">
    <name type="scientific">Halosaccharopolyspora lacisalsi</name>
    <dbReference type="NCBI Taxonomy" id="1000566"/>
    <lineage>
        <taxon>Bacteria</taxon>
        <taxon>Bacillati</taxon>
        <taxon>Actinomycetota</taxon>
        <taxon>Actinomycetes</taxon>
        <taxon>Pseudonocardiales</taxon>
        <taxon>Pseudonocardiaceae</taxon>
        <taxon>Halosaccharopolyspora</taxon>
    </lineage>
</organism>